<reference evidence="2" key="1">
    <citation type="submission" date="2020-08" db="EMBL/GenBank/DDBJ databases">
        <title>Genome public.</title>
        <authorList>
            <person name="Liu C."/>
            <person name="Sun Q."/>
        </authorList>
    </citation>
    <scope>NUCLEOTIDE SEQUENCE</scope>
    <source>
        <strain evidence="2">NSJ-54</strain>
    </source>
</reference>
<keyword evidence="1" id="KW-1133">Transmembrane helix</keyword>
<gene>
    <name evidence="2" type="ORF">H8709_01575</name>
</gene>
<evidence type="ECO:0000313" key="3">
    <source>
        <dbReference type="Proteomes" id="UP000660861"/>
    </source>
</evidence>
<keyword evidence="3" id="KW-1185">Reference proteome</keyword>
<dbReference type="AlphaFoldDB" id="A0A926IAW2"/>
<evidence type="ECO:0000313" key="2">
    <source>
        <dbReference type="EMBL" id="MBC8569520.1"/>
    </source>
</evidence>
<feature type="transmembrane region" description="Helical" evidence="1">
    <location>
        <begin position="34"/>
        <end position="52"/>
    </location>
</feature>
<feature type="transmembrane region" description="Helical" evidence="1">
    <location>
        <begin position="7"/>
        <end position="28"/>
    </location>
</feature>
<evidence type="ECO:0000256" key="1">
    <source>
        <dbReference type="SAM" id="Phobius"/>
    </source>
</evidence>
<dbReference type="EMBL" id="JACRTC010000001">
    <property type="protein sequence ID" value="MBC8569520.1"/>
    <property type="molecule type" value="Genomic_DNA"/>
</dbReference>
<sequence>MIKKVLYILSVLKTAIRALALAVILIFAAPELPVAVMLSSLLIIGAGIYLIVKHARSSLRMADLAVYFGGDALIIIFHMAFISFFSAMQVGFWEYLLLGTILDILIDAVLIILALRRGRYVDIKDVMDARNEEKSKK</sequence>
<dbReference type="RefSeq" id="WP_262396616.1">
    <property type="nucleotide sequence ID" value="NZ_JACRTC010000001.1"/>
</dbReference>
<keyword evidence="1" id="KW-0812">Transmembrane</keyword>
<feature type="transmembrane region" description="Helical" evidence="1">
    <location>
        <begin position="64"/>
        <end position="86"/>
    </location>
</feature>
<dbReference type="Proteomes" id="UP000660861">
    <property type="component" value="Unassembled WGS sequence"/>
</dbReference>
<organism evidence="2 3">
    <name type="scientific">Zongyangia hominis</name>
    <dbReference type="NCBI Taxonomy" id="2763677"/>
    <lineage>
        <taxon>Bacteria</taxon>
        <taxon>Bacillati</taxon>
        <taxon>Bacillota</taxon>
        <taxon>Clostridia</taxon>
        <taxon>Eubacteriales</taxon>
        <taxon>Oscillospiraceae</taxon>
        <taxon>Zongyangia</taxon>
    </lineage>
</organism>
<name>A0A926IAW2_9FIRM</name>
<accession>A0A926IAW2</accession>
<keyword evidence="1" id="KW-0472">Membrane</keyword>
<protein>
    <submittedName>
        <fullName evidence="2">Uncharacterized protein</fullName>
    </submittedName>
</protein>
<proteinExistence type="predicted"/>
<feature type="transmembrane region" description="Helical" evidence="1">
    <location>
        <begin position="92"/>
        <end position="115"/>
    </location>
</feature>
<comment type="caution">
    <text evidence="2">The sequence shown here is derived from an EMBL/GenBank/DDBJ whole genome shotgun (WGS) entry which is preliminary data.</text>
</comment>